<reference evidence="12 13" key="1">
    <citation type="submission" date="2019-11" db="EMBL/GenBank/DDBJ databases">
        <title>Characterisation of Fundicoccus ignavus gen. nov. sp. nov., a novel genus of the family Aerococcaceae isolated from bulk tank milk.</title>
        <authorList>
            <person name="Siebert A."/>
            <person name="Huptas C."/>
            <person name="Wenning M."/>
            <person name="Scherer S."/>
            <person name="Doll E.V."/>
        </authorList>
    </citation>
    <scope>NUCLEOTIDE SEQUENCE [LARGE SCALE GENOMIC DNA]</scope>
    <source>
        <strain evidence="12 13">WS4759</strain>
    </source>
</reference>
<dbReference type="Pfam" id="PF12705">
    <property type="entry name" value="PDDEXK_1"/>
    <property type="match status" value="1"/>
</dbReference>
<sequence length="1214" mass="142598">MMPLQFITGDLSVNKKSELIEKMVQLKAQNPDAIIYYLVPEHLKFDTESFVLEELQKIYETQQAAMIDIQVVSFTRLAWFMLPANLKSTQNLSTIGLSMLVRQILSDYADQLLVYRGQINYQGFIEKLVSLFEELFEGNIEPEDLQVSWFDKELNVEENIPNIEAQRLKEIQLLYSAYIVAVKERHLASYENYDALSSYLNSSKEFDNHYLFVDNHYYFNAKQTSLLLDVIKTFKQVWITMPLTSDQAHSSNWQPLVQVPHDTYKQLKELCLNLNLSVLEDWDIHSKDSQFKTSIEWLAKYFYKAQSQERLPQINNNLVEQLKHSHHFAQFDSLQTELRHVSNQIHALVSNEGYRYRDILVLARDLDRYQPMVEPFFAMNNIPLFFDHAMSMSQHPFMLWLEGLLNLKRYNWRYDDLMLLLKNDIFVEASPTKGDFNSFKENEWQDWLSEQHHQISHFENVLIANGYFGYRFYNETFEWNFQTSELAYTNHKGHHTQMTLFELVSRKRNWLLETVYKPLQAWKDEMSGAEAAQWLYDLVELSGVKQQMIRIRDASISKGDIDASRRHEQVWQVFRDTLDEFYLLYEHETIDFRMFFDILFAGLKEGSYHIIPPTIDQVTFSNMVSPQVQPFKVCFILGADDNSLPQKPSYTSLLTEDNRNLIAEGLLPHQYLMEHVSIHNHQELFLTYQLLLSASEKLYISYASMLGSQQVKFSPYIENIAKESNLPIRSYHNLLNEKPDQKLSLSHFGRYPMQITPILQRVRFYYEQQLAVSNDLRLLLKEMSQYQAEHPNEVKRPLKELIKATFTFNELPQNIQAETALKLFGKNLNLSVSKIEQYYQDPYSHFLLHGLKLQERQLFELNPAKTGDYFHDFLDFFMEKLISEKLSLKHLTSNQFDQLFTQTKNDLKANPRFNLFESQPRLSAIKFQMDRRLYDFIRFMQQQQHLVAVDTLKTEAIFGLNKQAIHLDGFVYPLRSGGQLSISGKIDRIDGLNINQKHYLQVIDYKSGKKNFDLVDAYYGLDLQVLTYLSVALKNYSDYSALGAFYQPILHSYQKVDNQIETTDNLDEMIHQLHLNANRLNGFVTVPSDMLQEIDATLVETNKSLVYPVTLKKDGDYNAHSVAFSEQELDTLLKYTHYMFKQAAEQIQSGHIELQPFLHERFTPALQNEYRVITGFDATQSYSAYRHKAVKKKEVFDMMVQELTDEEGDEDNRD</sequence>
<name>A0A6I2GG60_9LACT</name>
<keyword evidence="7" id="KW-0067">ATP-binding</keyword>
<evidence type="ECO:0000256" key="3">
    <source>
        <dbReference type="ARBA" id="ARBA00022763"/>
    </source>
</evidence>
<dbReference type="GO" id="GO:0005524">
    <property type="term" value="F:ATP binding"/>
    <property type="evidence" value="ECO:0007669"/>
    <property type="project" value="UniProtKB-KW"/>
</dbReference>
<evidence type="ECO:0000259" key="11">
    <source>
        <dbReference type="Pfam" id="PF21445"/>
    </source>
</evidence>
<keyword evidence="3" id="KW-0227">DNA damage</keyword>
<evidence type="ECO:0000256" key="5">
    <source>
        <dbReference type="ARBA" id="ARBA00022806"/>
    </source>
</evidence>
<keyword evidence="5" id="KW-0347">Helicase</keyword>
<feature type="domain" description="PD-(D/E)XK endonuclease-like" evidence="10">
    <location>
        <begin position="830"/>
        <end position="1156"/>
    </location>
</feature>
<dbReference type="InterPro" id="IPR049035">
    <property type="entry name" value="ADDB_N"/>
</dbReference>
<evidence type="ECO:0000256" key="6">
    <source>
        <dbReference type="ARBA" id="ARBA00022839"/>
    </source>
</evidence>
<feature type="domain" description="ATP-dependent helicase/deoxyribonuclease subunit B N-terminal" evidence="11">
    <location>
        <begin position="6"/>
        <end position="293"/>
    </location>
</feature>
<keyword evidence="2" id="KW-0547">Nucleotide-binding</keyword>
<evidence type="ECO:0000256" key="9">
    <source>
        <dbReference type="ARBA" id="ARBA00023204"/>
    </source>
</evidence>
<dbReference type="AlphaFoldDB" id="A0A6I2GG60"/>
<dbReference type="GO" id="GO:0004386">
    <property type="term" value="F:helicase activity"/>
    <property type="evidence" value="ECO:0007669"/>
    <property type="project" value="UniProtKB-KW"/>
</dbReference>
<keyword evidence="13" id="KW-1185">Reference proteome</keyword>
<dbReference type="EMBL" id="WJQS01000002">
    <property type="protein sequence ID" value="MRI84802.1"/>
    <property type="molecule type" value="Genomic_DNA"/>
</dbReference>
<dbReference type="GO" id="GO:0003677">
    <property type="term" value="F:DNA binding"/>
    <property type="evidence" value="ECO:0007669"/>
    <property type="project" value="UniProtKB-KW"/>
</dbReference>
<keyword evidence="4" id="KW-0378">Hydrolase</keyword>
<dbReference type="Proteomes" id="UP000430975">
    <property type="component" value="Unassembled WGS sequence"/>
</dbReference>
<dbReference type="PANTHER" id="PTHR30591:SF1">
    <property type="entry name" value="RECBCD ENZYME SUBUNIT RECC"/>
    <property type="match status" value="1"/>
</dbReference>
<protein>
    <submittedName>
        <fullName evidence="12">Uncharacterized protein</fullName>
    </submittedName>
</protein>
<keyword evidence="8" id="KW-0238">DNA-binding</keyword>
<dbReference type="GO" id="GO:0006310">
    <property type="term" value="P:DNA recombination"/>
    <property type="evidence" value="ECO:0007669"/>
    <property type="project" value="TreeGrafter"/>
</dbReference>
<dbReference type="InterPro" id="IPR027417">
    <property type="entry name" value="P-loop_NTPase"/>
</dbReference>
<evidence type="ECO:0000256" key="1">
    <source>
        <dbReference type="ARBA" id="ARBA00022722"/>
    </source>
</evidence>
<organism evidence="12 13">
    <name type="scientific">Fundicoccus ignavus</name>
    <dbReference type="NCBI Taxonomy" id="2664442"/>
    <lineage>
        <taxon>Bacteria</taxon>
        <taxon>Bacillati</taxon>
        <taxon>Bacillota</taxon>
        <taxon>Bacilli</taxon>
        <taxon>Lactobacillales</taxon>
        <taxon>Aerococcaceae</taxon>
        <taxon>Fundicoccus</taxon>
    </lineage>
</organism>
<dbReference type="SUPFAM" id="SSF52540">
    <property type="entry name" value="P-loop containing nucleoside triphosphate hydrolases"/>
    <property type="match status" value="1"/>
</dbReference>
<keyword evidence="6" id="KW-0269">Exonuclease</keyword>
<evidence type="ECO:0000259" key="10">
    <source>
        <dbReference type="Pfam" id="PF12705"/>
    </source>
</evidence>
<keyword evidence="1" id="KW-0540">Nuclease</keyword>
<gene>
    <name evidence="12" type="ORF">GIY09_02670</name>
</gene>
<accession>A0A6I2GG60</accession>
<evidence type="ECO:0000256" key="8">
    <source>
        <dbReference type="ARBA" id="ARBA00023125"/>
    </source>
</evidence>
<evidence type="ECO:0000313" key="13">
    <source>
        <dbReference type="Proteomes" id="UP000430975"/>
    </source>
</evidence>
<keyword evidence="9" id="KW-0234">DNA repair</keyword>
<dbReference type="GO" id="GO:0006281">
    <property type="term" value="P:DNA repair"/>
    <property type="evidence" value="ECO:0007669"/>
    <property type="project" value="UniProtKB-KW"/>
</dbReference>
<dbReference type="Pfam" id="PF21445">
    <property type="entry name" value="ADDB_N"/>
    <property type="match status" value="1"/>
</dbReference>
<evidence type="ECO:0000256" key="7">
    <source>
        <dbReference type="ARBA" id="ARBA00022840"/>
    </source>
</evidence>
<evidence type="ECO:0000256" key="2">
    <source>
        <dbReference type="ARBA" id="ARBA00022741"/>
    </source>
</evidence>
<dbReference type="InterPro" id="IPR038726">
    <property type="entry name" value="PDDEXK_AddAB-type"/>
</dbReference>
<proteinExistence type="predicted"/>
<comment type="caution">
    <text evidence="12">The sequence shown here is derived from an EMBL/GenBank/DDBJ whole genome shotgun (WGS) entry which is preliminary data.</text>
</comment>
<dbReference type="Gene3D" id="3.40.50.300">
    <property type="entry name" value="P-loop containing nucleotide triphosphate hydrolases"/>
    <property type="match status" value="4"/>
</dbReference>
<dbReference type="GO" id="GO:0004527">
    <property type="term" value="F:exonuclease activity"/>
    <property type="evidence" value="ECO:0007669"/>
    <property type="project" value="UniProtKB-KW"/>
</dbReference>
<evidence type="ECO:0000256" key="4">
    <source>
        <dbReference type="ARBA" id="ARBA00022801"/>
    </source>
</evidence>
<evidence type="ECO:0000313" key="12">
    <source>
        <dbReference type="EMBL" id="MRI84802.1"/>
    </source>
</evidence>
<dbReference type="PANTHER" id="PTHR30591">
    <property type="entry name" value="RECBCD ENZYME SUBUNIT RECC"/>
    <property type="match status" value="1"/>
</dbReference>